<gene>
    <name evidence="3" type="ORF">FYJ24_07480</name>
</gene>
<name>A0A6N7W8L1_9ACTO</name>
<keyword evidence="2" id="KW-1133">Transmembrane helix</keyword>
<feature type="compositionally biased region" description="Polar residues" evidence="1">
    <location>
        <begin position="46"/>
        <end position="60"/>
    </location>
</feature>
<organism evidence="3 4">
    <name type="scientific">Scrofimicrobium canadense</name>
    <dbReference type="NCBI Taxonomy" id="2652290"/>
    <lineage>
        <taxon>Bacteria</taxon>
        <taxon>Bacillati</taxon>
        <taxon>Actinomycetota</taxon>
        <taxon>Actinomycetes</taxon>
        <taxon>Actinomycetales</taxon>
        <taxon>Actinomycetaceae</taxon>
        <taxon>Scrofimicrobium</taxon>
    </lineage>
</organism>
<dbReference type="EMBL" id="VULO01000008">
    <property type="protein sequence ID" value="MSS84606.1"/>
    <property type="molecule type" value="Genomic_DNA"/>
</dbReference>
<reference evidence="3 4" key="1">
    <citation type="submission" date="2019-08" db="EMBL/GenBank/DDBJ databases">
        <title>In-depth cultivation of the pig gut microbiome towards novel bacterial diversity and tailored functional studies.</title>
        <authorList>
            <person name="Wylensek D."/>
            <person name="Hitch T.C.A."/>
            <person name="Clavel T."/>
        </authorList>
    </citation>
    <scope>NUCLEOTIDE SEQUENCE [LARGE SCALE GENOMIC DNA]</scope>
    <source>
        <strain evidence="3 4">WB03_NA08</strain>
    </source>
</reference>
<comment type="caution">
    <text evidence="3">The sequence shown here is derived from an EMBL/GenBank/DDBJ whole genome shotgun (WGS) entry which is preliminary data.</text>
</comment>
<evidence type="ECO:0000313" key="3">
    <source>
        <dbReference type="EMBL" id="MSS84606.1"/>
    </source>
</evidence>
<keyword evidence="2" id="KW-0472">Membrane</keyword>
<dbReference type="AlphaFoldDB" id="A0A6N7W8L1"/>
<feature type="transmembrane region" description="Helical" evidence="2">
    <location>
        <begin position="219"/>
        <end position="245"/>
    </location>
</feature>
<sequence>MSDPIGRYMPPSEPEENKGVEPGPDPAEDSAPSIPPHNEDAPRYGQRSQNWGTQPASTPTEPERPWPVYSGGQAPTPPPPGPAAYAGPTGPMPSRAGAIWMLVIGLVCVFILPIATAIGIILGSTDFGTLVGGMGANGSTVTVDDSGTIGVFGSGVQQPDECTLSGDGGEFTLYQSTDGVVSGTGITPGSYTIDCGPAGSSGLMVMQGGQLGDMVQGTVIALIVASVIGVIGIGLTIGGIVWLVSRNRARREYMRTSW</sequence>
<keyword evidence="4" id="KW-1185">Reference proteome</keyword>
<keyword evidence="2" id="KW-0812">Transmembrane</keyword>
<dbReference type="Proteomes" id="UP000470875">
    <property type="component" value="Unassembled WGS sequence"/>
</dbReference>
<protein>
    <submittedName>
        <fullName evidence="3">Uncharacterized protein</fullName>
    </submittedName>
</protein>
<dbReference type="RefSeq" id="WP_154545129.1">
    <property type="nucleotide sequence ID" value="NZ_VULO01000008.1"/>
</dbReference>
<feature type="region of interest" description="Disordered" evidence="1">
    <location>
        <begin position="1"/>
        <end position="88"/>
    </location>
</feature>
<evidence type="ECO:0000256" key="1">
    <source>
        <dbReference type="SAM" id="MobiDB-lite"/>
    </source>
</evidence>
<evidence type="ECO:0000313" key="4">
    <source>
        <dbReference type="Proteomes" id="UP000470875"/>
    </source>
</evidence>
<accession>A0A6N7W8L1</accession>
<evidence type="ECO:0000256" key="2">
    <source>
        <dbReference type="SAM" id="Phobius"/>
    </source>
</evidence>
<feature type="transmembrane region" description="Helical" evidence="2">
    <location>
        <begin position="99"/>
        <end position="122"/>
    </location>
</feature>
<proteinExistence type="predicted"/>